<dbReference type="InterPro" id="IPR054828">
    <property type="entry name" value="Vit_B12_bind_prot"/>
</dbReference>
<dbReference type="SUPFAM" id="SSF53807">
    <property type="entry name" value="Helical backbone' metal receptor"/>
    <property type="match status" value="1"/>
</dbReference>
<dbReference type="OrthoDB" id="6495095at2"/>
<proteinExistence type="predicted"/>
<name>A0A2V1GY81_9GAMM</name>
<dbReference type="Pfam" id="PF01497">
    <property type="entry name" value="Peripla_BP_2"/>
    <property type="match status" value="1"/>
</dbReference>
<sequence>MKWSLFKNLLICPTCLLFLYLLTAFTHSALAGESSENQPISVVDNRGRTITLPAPAKRIISLAPHITEQLFEIGAGDRIIATVSYSDYPAAANDIPRVGGYNKINIEQILTLQPDLVIGWESGNNRESLLRLPELGIKLFISEPRTLQQVADNLKVFGKITGDQTTADIAAARYLAKLQQLKQKYQGKKPVSLFYEVWNNPLITLNGEHLFSRMLDICSGKNIFSTSPQLAPRVSREAIIVANPQVIITSNHGKLSIEQWQEIWNVWPQIDAVKNQQLYIAPPDVLQRASTRLVQGTEFLCETLQKSREQAAKK</sequence>
<dbReference type="Gene3D" id="3.40.50.1980">
    <property type="entry name" value="Nitrogenase molybdenum iron protein domain"/>
    <property type="match status" value="2"/>
</dbReference>
<organism evidence="4 5">
    <name type="scientific">Pelagibaculum spongiae</name>
    <dbReference type="NCBI Taxonomy" id="2080658"/>
    <lineage>
        <taxon>Bacteria</taxon>
        <taxon>Pseudomonadati</taxon>
        <taxon>Pseudomonadota</taxon>
        <taxon>Gammaproteobacteria</taxon>
        <taxon>Oceanospirillales</taxon>
        <taxon>Pelagibaculum</taxon>
    </lineage>
</organism>
<evidence type="ECO:0000256" key="2">
    <source>
        <dbReference type="SAM" id="SignalP"/>
    </source>
</evidence>
<accession>A0A2V1GY81</accession>
<feature type="signal peptide" evidence="2">
    <location>
        <begin position="1"/>
        <end position="31"/>
    </location>
</feature>
<protein>
    <submittedName>
        <fullName evidence="4">Cobalamin-binding protein</fullName>
    </submittedName>
</protein>
<dbReference type="GO" id="GO:0071281">
    <property type="term" value="P:cellular response to iron ion"/>
    <property type="evidence" value="ECO:0007669"/>
    <property type="project" value="TreeGrafter"/>
</dbReference>
<dbReference type="EMBL" id="QDDL01000006">
    <property type="protein sequence ID" value="PVZ67624.1"/>
    <property type="molecule type" value="Genomic_DNA"/>
</dbReference>
<dbReference type="InterPro" id="IPR002491">
    <property type="entry name" value="ABC_transptr_periplasmic_BD"/>
</dbReference>
<dbReference type="Proteomes" id="UP000244906">
    <property type="component" value="Unassembled WGS sequence"/>
</dbReference>
<keyword evidence="1 2" id="KW-0732">Signal</keyword>
<dbReference type="PANTHER" id="PTHR30535">
    <property type="entry name" value="VITAMIN B12-BINDING PROTEIN"/>
    <property type="match status" value="1"/>
</dbReference>
<reference evidence="4 5" key="1">
    <citation type="submission" date="2018-04" db="EMBL/GenBank/DDBJ databases">
        <title>Thalassorhabdus spongiae gen. nov., sp. nov., isolated from a marine sponge in South-West Iceland.</title>
        <authorList>
            <person name="Knobloch S."/>
            <person name="Daussin A."/>
            <person name="Johannsson R."/>
            <person name="Marteinsson V.T."/>
        </authorList>
    </citation>
    <scope>NUCLEOTIDE SEQUENCE [LARGE SCALE GENOMIC DNA]</scope>
    <source>
        <strain evidence="4 5">Hp12</strain>
    </source>
</reference>
<dbReference type="PANTHER" id="PTHR30535:SF34">
    <property type="entry name" value="MOLYBDATE-BINDING PROTEIN MOLA"/>
    <property type="match status" value="1"/>
</dbReference>
<feature type="chain" id="PRO_5015973597" evidence="2">
    <location>
        <begin position="32"/>
        <end position="314"/>
    </location>
</feature>
<evidence type="ECO:0000259" key="3">
    <source>
        <dbReference type="PROSITE" id="PS50983"/>
    </source>
</evidence>
<dbReference type="PROSITE" id="PS50983">
    <property type="entry name" value="FE_B12_PBP"/>
    <property type="match status" value="1"/>
</dbReference>
<gene>
    <name evidence="4" type="ORF">DC094_14390</name>
</gene>
<dbReference type="InterPro" id="IPR050902">
    <property type="entry name" value="ABC_Transporter_SBP"/>
</dbReference>
<keyword evidence="5" id="KW-1185">Reference proteome</keyword>
<evidence type="ECO:0000313" key="4">
    <source>
        <dbReference type="EMBL" id="PVZ67624.1"/>
    </source>
</evidence>
<evidence type="ECO:0000256" key="1">
    <source>
        <dbReference type="ARBA" id="ARBA00022729"/>
    </source>
</evidence>
<dbReference type="NCBIfam" id="NF038402">
    <property type="entry name" value="TroA_like"/>
    <property type="match status" value="1"/>
</dbReference>
<feature type="domain" description="Fe/B12 periplasmic-binding" evidence="3">
    <location>
        <begin position="58"/>
        <end position="308"/>
    </location>
</feature>
<dbReference type="AlphaFoldDB" id="A0A2V1GY81"/>
<dbReference type="RefSeq" id="WP_116687820.1">
    <property type="nucleotide sequence ID" value="NZ_CAWNYD010000006.1"/>
</dbReference>
<comment type="caution">
    <text evidence="4">The sequence shown here is derived from an EMBL/GenBank/DDBJ whole genome shotgun (WGS) entry which is preliminary data.</text>
</comment>
<dbReference type="CDD" id="cd01144">
    <property type="entry name" value="BtuF"/>
    <property type="match status" value="1"/>
</dbReference>
<evidence type="ECO:0000313" key="5">
    <source>
        <dbReference type="Proteomes" id="UP000244906"/>
    </source>
</evidence>